<dbReference type="Pfam" id="PF20629">
    <property type="entry name" value="GD_AH_C"/>
    <property type="match status" value="1"/>
</dbReference>
<dbReference type="EC" id="4.2.1.7" evidence="5"/>
<feature type="domain" description="D-galactarate/Altronate dehydratase second" evidence="3">
    <location>
        <begin position="5"/>
        <end position="133"/>
    </location>
</feature>
<name>A0A0U1KSV6_9FIRM</name>
<dbReference type="Proteomes" id="UP000049855">
    <property type="component" value="Unassembled WGS sequence"/>
</dbReference>
<keyword evidence="2 5" id="KW-0456">Lyase</keyword>
<dbReference type="InterPro" id="IPR052172">
    <property type="entry name" value="UxaA_altronate/galactarate_dh"/>
</dbReference>
<sequence>MNFMGYRRANGSVGTRNYVGILSAVVCVNEVVEAIASKVQGAVRFTHHQGCCQTPLDIGRVNHTLIGLGSNPNLHSVIIVSLGCESTDLSAVIEGIKASGKRVEHLIVQEIGGAARTTAEGVLLAQDMVREASLQQREVFPISELVLGMKCGSSDTTSGLVPNPAIGVASDLLVEAGGTSILGEVTEFIGAEHILARHAANEQVAQSILKLVSRMEKRAMAVGEDIRGGQPTGGNIKGGLTTIEEKSLGAIAKAGSAPIQAVYEYGVRPQVRGLVVMDSPGREPEILTGLAAAGCNVIVFATGRGAPQGFPFVPVLKITGSRTAAEKMSDHIDMNLSAVIDGGDTIPDAGRRVLEELVCVASGGMTKAEISGYTNSMDIFMWGPVI</sequence>
<evidence type="ECO:0000256" key="1">
    <source>
        <dbReference type="ARBA" id="ARBA00010986"/>
    </source>
</evidence>
<dbReference type="GO" id="GO:0008789">
    <property type="term" value="F:altronate dehydratase activity"/>
    <property type="evidence" value="ECO:0007669"/>
    <property type="project" value="UniProtKB-EC"/>
</dbReference>
<dbReference type="PANTHER" id="PTHR30536">
    <property type="entry name" value="ALTRONATE/GALACTARATE DEHYDRATASE"/>
    <property type="match status" value="1"/>
</dbReference>
<comment type="similarity">
    <text evidence="1">Belongs to the UxaA family.</text>
</comment>
<dbReference type="Pfam" id="PF04295">
    <property type="entry name" value="GD_AH_second"/>
    <property type="match status" value="1"/>
</dbReference>
<evidence type="ECO:0000313" key="5">
    <source>
        <dbReference type="EMBL" id="CQR70345.1"/>
    </source>
</evidence>
<dbReference type="RefSeq" id="WP_021169082.1">
    <property type="nucleotide sequence ID" value="NZ_CTRP01000003.1"/>
</dbReference>
<dbReference type="AlphaFoldDB" id="A0A0U1KSV6"/>
<dbReference type="PANTHER" id="PTHR30536:SF5">
    <property type="entry name" value="ALTRONATE DEHYDRATASE"/>
    <property type="match status" value="1"/>
</dbReference>
<keyword evidence="6" id="KW-1185">Reference proteome</keyword>
<evidence type="ECO:0000259" key="3">
    <source>
        <dbReference type="Pfam" id="PF04295"/>
    </source>
</evidence>
<accession>A0A0U1KSV6</accession>
<evidence type="ECO:0000256" key="2">
    <source>
        <dbReference type="ARBA" id="ARBA00023239"/>
    </source>
</evidence>
<reference evidence="6" key="1">
    <citation type="submission" date="2015-03" db="EMBL/GenBank/DDBJ databases">
        <authorList>
            <person name="Nijsse Bart"/>
        </authorList>
    </citation>
    <scope>NUCLEOTIDE SEQUENCE [LARGE SCALE GENOMIC DNA]</scope>
</reference>
<dbReference type="InterPro" id="IPR007392">
    <property type="entry name" value="GD_AH_second"/>
</dbReference>
<proteinExistence type="inferred from homology"/>
<gene>
    <name evidence="5" type="ORF">SpAn4DRAFT_1314</name>
</gene>
<feature type="domain" description="D-galactarate/Altronate dehydratase C-terminal" evidence="4">
    <location>
        <begin position="142"/>
        <end position="375"/>
    </location>
</feature>
<evidence type="ECO:0000313" key="6">
    <source>
        <dbReference type="Proteomes" id="UP000049855"/>
    </source>
</evidence>
<organism evidence="5 6">
    <name type="scientific">Sporomusa ovata</name>
    <dbReference type="NCBI Taxonomy" id="2378"/>
    <lineage>
        <taxon>Bacteria</taxon>
        <taxon>Bacillati</taxon>
        <taxon>Bacillota</taxon>
        <taxon>Negativicutes</taxon>
        <taxon>Selenomonadales</taxon>
        <taxon>Sporomusaceae</taxon>
        <taxon>Sporomusa</taxon>
    </lineage>
</organism>
<protein>
    <submittedName>
        <fullName evidence="5">Altronate dehydratase</fullName>
        <ecNumber evidence="5">4.2.1.7</ecNumber>
    </submittedName>
</protein>
<dbReference type="GO" id="GO:0019698">
    <property type="term" value="P:D-galacturonate catabolic process"/>
    <property type="evidence" value="ECO:0007669"/>
    <property type="project" value="TreeGrafter"/>
</dbReference>
<dbReference type="EMBL" id="CTRP01000003">
    <property type="protein sequence ID" value="CQR70345.1"/>
    <property type="molecule type" value="Genomic_DNA"/>
</dbReference>
<dbReference type="InterPro" id="IPR048332">
    <property type="entry name" value="GD_AH_C"/>
</dbReference>
<evidence type="ECO:0000259" key="4">
    <source>
        <dbReference type="Pfam" id="PF20629"/>
    </source>
</evidence>